<feature type="region of interest" description="Disordered" evidence="1">
    <location>
        <begin position="373"/>
        <end position="397"/>
    </location>
</feature>
<gene>
    <name evidence="2" type="ORF">MMON_00810</name>
</gene>
<dbReference type="AlphaFoldDB" id="A0AAD1MXT4"/>
<feature type="compositionally biased region" description="Low complexity" evidence="1">
    <location>
        <begin position="66"/>
        <end position="75"/>
    </location>
</feature>
<protein>
    <submittedName>
        <fullName evidence="2">Uncharacterized protein</fullName>
    </submittedName>
</protein>
<organism evidence="2 3">
    <name type="scientific">Mycolicibacterium monacense</name>
    <name type="common">Mycobacterium monacense</name>
    <dbReference type="NCBI Taxonomy" id="85693"/>
    <lineage>
        <taxon>Bacteria</taxon>
        <taxon>Bacillati</taxon>
        <taxon>Actinomycetota</taxon>
        <taxon>Actinomycetes</taxon>
        <taxon>Mycobacteriales</taxon>
        <taxon>Mycobacteriaceae</taxon>
        <taxon>Mycolicibacterium</taxon>
    </lineage>
</organism>
<evidence type="ECO:0000313" key="2">
    <source>
        <dbReference type="EMBL" id="BBZ58780.1"/>
    </source>
</evidence>
<reference evidence="2 3" key="1">
    <citation type="journal article" date="2019" name="Emerg. Microbes Infect.">
        <title>Comprehensive subspecies identification of 175 nontuberculous mycobacteria species based on 7547 genomic profiles.</title>
        <authorList>
            <person name="Matsumoto Y."/>
            <person name="Kinjo T."/>
            <person name="Motooka D."/>
            <person name="Nabeya D."/>
            <person name="Jung N."/>
            <person name="Uechi K."/>
            <person name="Horii T."/>
            <person name="Iida T."/>
            <person name="Fujita J."/>
            <person name="Nakamura S."/>
        </authorList>
    </citation>
    <scope>NUCLEOTIDE SEQUENCE [LARGE SCALE GENOMIC DNA]</scope>
    <source>
        <strain evidence="2 3">JCM 15658</strain>
    </source>
</reference>
<accession>A0AAD1MXT4</accession>
<evidence type="ECO:0000256" key="1">
    <source>
        <dbReference type="SAM" id="MobiDB-lite"/>
    </source>
</evidence>
<proteinExistence type="predicted"/>
<sequence length="397" mass="43856">MRSSTLRQQIDDLEPLRYARAAKRAATLAKELAEKAGTDVSPAVRHLAEAPVEQIAAERMRRRSSPSKGLSSDPSRGGGSPGSTTVRSSTPLDPETERQVHESVRDSVRKSLAYTTETMQMRIAELISETMAPLTRSLQDMTKLSDAIEQSTSSLNQLTDAIRVIKSAGPARQWEESFQTQIAPIGGGITIGNVRSTPTPAGAWTISNPGLSKFIRGSTSGSPIIITREFEHGWSDLAQLLTAWEIHFPRDLLTDGPTLEKGDRLTSLDFKWSAGRQIEDGDLFVSVRGQQPWWAPLEDDDIVRVDRTGGFVLIESRHRRPRWLATVLHRQAVDTDFFRDGLILLLRIGTTADISTWASGEAPTTIEFLGLFDRPTTDKDDPNQLAIPMEPFKPPSH</sequence>
<name>A0AAD1MXT4_MYCMB</name>
<feature type="region of interest" description="Disordered" evidence="1">
    <location>
        <begin position="34"/>
        <end position="108"/>
    </location>
</feature>
<feature type="compositionally biased region" description="Basic and acidic residues" evidence="1">
    <location>
        <begin position="95"/>
        <end position="108"/>
    </location>
</feature>
<dbReference type="EMBL" id="AP022617">
    <property type="protein sequence ID" value="BBZ58780.1"/>
    <property type="molecule type" value="Genomic_DNA"/>
</dbReference>
<evidence type="ECO:0000313" key="3">
    <source>
        <dbReference type="Proteomes" id="UP000466039"/>
    </source>
</evidence>
<dbReference type="Proteomes" id="UP000466039">
    <property type="component" value="Chromosome"/>
</dbReference>
<feature type="compositionally biased region" description="Low complexity" evidence="1">
    <location>
        <begin position="82"/>
        <end position="91"/>
    </location>
</feature>
<keyword evidence="3" id="KW-1185">Reference proteome</keyword>